<proteinExistence type="predicted"/>
<name>A0A8J4DBL4_9CHLO</name>
<dbReference type="AlphaFoldDB" id="A0A8J4DBL4"/>
<dbReference type="Proteomes" id="UP000722791">
    <property type="component" value="Unassembled WGS sequence"/>
</dbReference>
<keyword evidence="1" id="KW-0472">Membrane</keyword>
<dbReference type="EMBL" id="BNCQ01000006">
    <property type="protein sequence ID" value="GIL98995.1"/>
    <property type="molecule type" value="Genomic_DNA"/>
</dbReference>
<keyword evidence="1" id="KW-0812">Transmembrane</keyword>
<keyword evidence="1" id="KW-1133">Transmembrane helix</keyword>
<organism evidence="2 3">
    <name type="scientific">Volvox reticuliferus</name>
    <dbReference type="NCBI Taxonomy" id="1737510"/>
    <lineage>
        <taxon>Eukaryota</taxon>
        <taxon>Viridiplantae</taxon>
        <taxon>Chlorophyta</taxon>
        <taxon>core chlorophytes</taxon>
        <taxon>Chlorophyceae</taxon>
        <taxon>CS clade</taxon>
        <taxon>Chlamydomonadales</taxon>
        <taxon>Volvocaceae</taxon>
        <taxon>Volvox</taxon>
    </lineage>
</organism>
<reference evidence="2" key="1">
    <citation type="journal article" date="2021" name="Proc. Natl. Acad. Sci. U.S.A.">
        <title>Three genomes in the algal genus Volvox reveal the fate of a haploid sex-determining region after a transition to homothallism.</title>
        <authorList>
            <person name="Yamamoto K."/>
            <person name="Hamaji T."/>
            <person name="Kawai-Toyooka H."/>
            <person name="Matsuzaki R."/>
            <person name="Takahashi F."/>
            <person name="Nishimura Y."/>
            <person name="Kawachi M."/>
            <person name="Noguchi H."/>
            <person name="Minakuchi Y."/>
            <person name="Umen J.G."/>
            <person name="Toyoda A."/>
            <person name="Nozaki H."/>
        </authorList>
    </citation>
    <scope>NUCLEOTIDE SEQUENCE</scope>
    <source>
        <strain evidence="2">NIES-3785</strain>
    </source>
</reference>
<sequence length="122" mass="13298">MRLHVLHAQRSQYQPLRHCVPVSAAPALRIVPRRSVTQQRPHMRQHGHEGPRFQSYVLVAREHVVASSQGSTARRAARLCLVVAGVTLLGILYIVDEGADRVAWAHGGKGKAENAGTAAEAQ</sequence>
<comment type="caution">
    <text evidence="2">The sequence shown here is derived from an EMBL/GenBank/DDBJ whole genome shotgun (WGS) entry which is preliminary data.</text>
</comment>
<evidence type="ECO:0000256" key="1">
    <source>
        <dbReference type="SAM" id="Phobius"/>
    </source>
</evidence>
<evidence type="ECO:0000313" key="2">
    <source>
        <dbReference type="EMBL" id="GIL98995.1"/>
    </source>
</evidence>
<accession>A0A8J4DBL4</accession>
<evidence type="ECO:0000313" key="3">
    <source>
        <dbReference type="Proteomes" id="UP000722791"/>
    </source>
</evidence>
<protein>
    <submittedName>
        <fullName evidence="2">Uncharacterized protein</fullName>
    </submittedName>
</protein>
<feature type="transmembrane region" description="Helical" evidence="1">
    <location>
        <begin position="76"/>
        <end position="95"/>
    </location>
</feature>
<gene>
    <name evidence="2" type="ORF">Vretimale_4293</name>
</gene>